<evidence type="ECO:0000313" key="2">
    <source>
        <dbReference type="Proteomes" id="UP001239462"/>
    </source>
</evidence>
<dbReference type="RefSeq" id="WP_230780260.1">
    <property type="nucleotide sequence ID" value="NZ_JAJMQV010000188.1"/>
</dbReference>
<protein>
    <submittedName>
        <fullName evidence="1">DUF1552 domain-containing protein</fullName>
    </submittedName>
</protein>
<proteinExistence type="predicted"/>
<sequence>MIRQTDRSSLGAFRNRKLSRRHLLRGAGAGIALPMLSAMRPAFSARPTPPPKRLIAICAGLGFHGPHLFPAAEGRLDATTPYLDNLRDHCDQMTLLSGLSHPNQNGNNGHASAMTWLTSAQRPGLAGFKNTISLDQLIASKLGGVTRLPYLCLSSGNGSLSWTANGVNIPDEQSPAKIFQKLFVNGTAEQIETQLVDLRRGRSILDTVRTDAKRLEKTLGPRDREKLDEYYSSIRDLENRLGQSQQWVKRPKPVVDYEPPSDVVDKQDIIAKQTLMYDIMRLAIATDSTRVMTFSIGGMNSVPSNIPGVKTDWHNLSHHGKDEQKIAELRLIEAAEFEAFANFLTMLKTTREDDRTLLDGTSILFGSNLGNASSHDWHNLPIILAGGGFRHGRYVAHDARDNTPLANLFVSLAQWMGVEIDAFGSSTAAGVRGVEVA</sequence>
<organism evidence="1 2">
    <name type="scientific">Roseiconus lacunae</name>
    <dbReference type="NCBI Taxonomy" id="2605694"/>
    <lineage>
        <taxon>Bacteria</taxon>
        <taxon>Pseudomonadati</taxon>
        <taxon>Planctomycetota</taxon>
        <taxon>Planctomycetia</taxon>
        <taxon>Pirellulales</taxon>
        <taxon>Pirellulaceae</taxon>
        <taxon>Roseiconus</taxon>
    </lineage>
</organism>
<comment type="caution">
    <text evidence="1">The sequence shown here is derived from an EMBL/GenBank/DDBJ whole genome shotgun (WGS) entry which is preliminary data.</text>
</comment>
<reference evidence="1 2" key="1">
    <citation type="submission" date="2023-06" db="EMBL/GenBank/DDBJ databases">
        <title>Roseiconus lacunae JC819 isolated from Gulf of Mannar region, Tamil Nadu.</title>
        <authorList>
            <person name="Pk S."/>
            <person name="Ch S."/>
            <person name="Ch V.R."/>
        </authorList>
    </citation>
    <scope>NUCLEOTIDE SEQUENCE [LARGE SCALE GENOMIC DNA]</scope>
    <source>
        <strain evidence="1 2">JC819</strain>
    </source>
</reference>
<name>A0ABT7PBY8_9BACT</name>
<dbReference type="Proteomes" id="UP001239462">
    <property type="component" value="Unassembled WGS sequence"/>
</dbReference>
<dbReference type="InterPro" id="IPR006311">
    <property type="entry name" value="TAT_signal"/>
</dbReference>
<gene>
    <name evidence="1" type="ORF">QTN89_01095</name>
</gene>
<dbReference type="EMBL" id="JASZZN010000001">
    <property type="protein sequence ID" value="MDM4014005.1"/>
    <property type="molecule type" value="Genomic_DNA"/>
</dbReference>
<keyword evidence="2" id="KW-1185">Reference proteome</keyword>
<dbReference type="InterPro" id="IPR011447">
    <property type="entry name" value="DUF1552"/>
</dbReference>
<accession>A0ABT7PBY8</accession>
<evidence type="ECO:0000313" key="1">
    <source>
        <dbReference type="EMBL" id="MDM4014005.1"/>
    </source>
</evidence>
<dbReference type="PROSITE" id="PS51318">
    <property type="entry name" value="TAT"/>
    <property type="match status" value="1"/>
</dbReference>
<dbReference type="Pfam" id="PF07586">
    <property type="entry name" value="HXXSHH"/>
    <property type="match status" value="1"/>
</dbReference>